<dbReference type="InterPro" id="IPR029046">
    <property type="entry name" value="LolA/LolB/LppX"/>
</dbReference>
<reference evidence="3 4" key="1">
    <citation type="journal article" date="2016" name="Environ. Microbiol.">
        <title>New Methyloceanibacter diversity from North Sea sediments includes methanotroph containing solely the soluble methane monooxygenase.</title>
        <authorList>
            <person name="Vekeman B."/>
            <person name="Kerckhof F.M."/>
            <person name="Cremers G."/>
            <person name="de Vos P."/>
            <person name="Vandamme P."/>
            <person name="Boon N."/>
            <person name="Op den Camp H.J."/>
            <person name="Heylen K."/>
        </authorList>
    </citation>
    <scope>NUCLEOTIDE SEQUENCE [LARGE SCALE GENOMIC DNA]</scope>
    <source>
        <strain evidence="3 4">R-67175</strain>
    </source>
</reference>
<feature type="signal peptide" evidence="2">
    <location>
        <begin position="1"/>
        <end position="22"/>
    </location>
</feature>
<feature type="chain" id="PRO_5009138872" description="DUF2092 domain-containing protein" evidence="2">
    <location>
        <begin position="23"/>
        <end position="263"/>
    </location>
</feature>
<dbReference type="Gene3D" id="2.50.20.10">
    <property type="entry name" value="Lipoprotein localisation LolA/LolB/LppX"/>
    <property type="match status" value="1"/>
</dbReference>
<proteinExistence type="predicted"/>
<accession>A0A1E3W1X8</accession>
<organism evidence="3 4">
    <name type="scientific">Methyloceanibacter superfactus</name>
    <dbReference type="NCBI Taxonomy" id="1774969"/>
    <lineage>
        <taxon>Bacteria</taxon>
        <taxon>Pseudomonadati</taxon>
        <taxon>Pseudomonadota</taxon>
        <taxon>Alphaproteobacteria</taxon>
        <taxon>Hyphomicrobiales</taxon>
        <taxon>Hyphomicrobiaceae</taxon>
        <taxon>Methyloceanibacter</taxon>
    </lineage>
</organism>
<keyword evidence="1 2" id="KW-0732">Signal</keyword>
<protein>
    <recommendedName>
        <fullName evidence="5">DUF2092 domain-containing protein</fullName>
    </recommendedName>
</protein>
<evidence type="ECO:0000313" key="4">
    <source>
        <dbReference type="Proteomes" id="UP000094472"/>
    </source>
</evidence>
<dbReference type="OrthoDB" id="116979at2"/>
<dbReference type="RefSeq" id="WP_069441295.1">
    <property type="nucleotide sequence ID" value="NZ_LPWF01000016.1"/>
</dbReference>
<dbReference type="SUPFAM" id="SSF89392">
    <property type="entry name" value="Prokaryotic lipoproteins and lipoprotein localization factors"/>
    <property type="match status" value="1"/>
</dbReference>
<dbReference type="Proteomes" id="UP000094472">
    <property type="component" value="Unassembled WGS sequence"/>
</dbReference>
<gene>
    <name evidence="3" type="ORF">AUC69_09125</name>
</gene>
<evidence type="ECO:0000256" key="2">
    <source>
        <dbReference type="SAM" id="SignalP"/>
    </source>
</evidence>
<evidence type="ECO:0008006" key="5">
    <source>
        <dbReference type="Google" id="ProtNLM"/>
    </source>
</evidence>
<name>A0A1E3W1X8_9HYPH</name>
<dbReference type="PIRSF" id="PIRSF012443">
    <property type="entry name" value="UCP012443"/>
    <property type="match status" value="1"/>
</dbReference>
<dbReference type="STRING" id="1774969.AUC69_09125"/>
<keyword evidence="4" id="KW-1185">Reference proteome</keyword>
<dbReference type="InterPro" id="IPR019207">
    <property type="entry name" value="DUF2092"/>
</dbReference>
<dbReference type="Pfam" id="PF09865">
    <property type="entry name" value="DUF2092"/>
    <property type="match status" value="1"/>
</dbReference>
<sequence length="263" mass="28030">MLWSRRLTLAALAFAVSLGGLAAVSIGQAQAADDDAGKILKSMSDYMAAQKTISLTFDSSLEVITPEMEKIQFASSGTLLMQRPNELKATRTGGYADVELFFDGKTLTVYGKNINGYAQLDAPGSVDQLIDTLRGRGWALPGADLLLGDISGTLMSDVISSKNIGLGVVGGIECHHLAFRNQDVDWQLWVEVGDKPIPRKLVITSKAIGGAPQYTLVVKDFKTDVTADQAMFEFTPPDGATKLDVDALAKLDELPPAAPAKGQ</sequence>
<evidence type="ECO:0000256" key="1">
    <source>
        <dbReference type="ARBA" id="ARBA00022729"/>
    </source>
</evidence>
<comment type="caution">
    <text evidence="3">The sequence shown here is derived from an EMBL/GenBank/DDBJ whole genome shotgun (WGS) entry which is preliminary data.</text>
</comment>
<dbReference type="AlphaFoldDB" id="A0A1E3W1X8"/>
<evidence type="ECO:0000313" key="3">
    <source>
        <dbReference type="EMBL" id="ODR99753.1"/>
    </source>
</evidence>
<dbReference type="EMBL" id="LPWF01000016">
    <property type="protein sequence ID" value="ODR99753.1"/>
    <property type="molecule type" value="Genomic_DNA"/>
</dbReference>